<keyword evidence="4" id="KW-0255">Endonuclease</keyword>
<dbReference type="GO" id="GO:0008270">
    <property type="term" value="F:zinc ion binding"/>
    <property type="evidence" value="ECO:0007669"/>
    <property type="project" value="UniProtKB-KW"/>
</dbReference>
<protein>
    <submittedName>
        <fullName evidence="10">Zinc knuckle</fullName>
    </submittedName>
</protein>
<reference evidence="10 11" key="1">
    <citation type="submission" date="2013-05" db="EMBL/GenBank/DDBJ databases">
        <title>Draft genome of the parasitic nematode Anyclostoma ceylanicum.</title>
        <authorList>
            <person name="Mitreva M."/>
        </authorList>
    </citation>
    <scope>NUCLEOTIDE SEQUENCE [LARGE SCALE GENOMIC DNA]</scope>
</reference>
<keyword evidence="1" id="KW-0808">Transferase</keyword>
<evidence type="ECO:0000256" key="4">
    <source>
        <dbReference type="ARBA" id="ARBA00022759"/>
    </source>
</evidence>
<dbReference type="CDD" id="cd00303">
    <property type="entry name" value="retropepsin_like"/>
    <property type="match status" value="1"/>
</dbReference>
<keyword evidence="11" id="KW-1185">Reference proteome</keyword>
<dbReference type="PROSITE" id="PS50158">
    <property type="entry name" value="ZF_CCHC"/>
    <property type="match status" value="1"/>
</dbReference>
<feature type="region of interest" description="Disordered" evidence="7">
    <location>
        <begin position="278"/>
        <end position="347"/>
    </location>
</feature>
<dbReference type="GO" id="GO:0004519">
    <property type="term" value="F:endonuclease activity"/>
    <property type="evidence" value="ECO:0007669"/>
    <property type="project" value="UniProtKB-KW"/>
</dbReference>
<dbReference type="Proteomes" id="UP000054495">
    <property type="component" value="Unassembled WGS sequence"/>
</dbReference>
<dbReference type="EMBL" id="KE124793">
    <property type="protein sequence ID" value="EPB79468.1"/>
    <property type="molecule type" value="Genomic_DNA"/>
</dbReference>
<evidence type="ECO:0000256" key="2">
    <source>
        <dbReference type="ARBA" id="ARBA00022695"/>
    </source>
</evidence>
<feature type="compositionally biased region" description="Basic and acidic residues" evidence="7">
    <location>
        <begin position="300"/>
        <end position="313"/>
    </location>
</feature>
<feature type="compositionally biased region" description="Polar residues" evidence="7">
    <location>
        <begin position="337"/>
        <end position="347"/>
    </location>
</feature>
<sequence>MGNREVSRAKPTNDGECMGNSKEARWQKFRNIGQAPSFQPHQTQCCSNCSTHVYCGRPLSASYEAKKDAESMLATGRLNCDIQRGNVDIPSGSNHDPVVEYMKLSALPEVSPFHGNEKESFNRFVNAFSVKYPSSIWDDRSRVQLFEGFLRKDALTMFETLPKAVKDGPFEVVVEAMKQRLKVDSNGSCVKAMTQLAALTIREGQSVAEFCLVLEKLAGRAYPDIPSEIVSLQKAEILFRQLASWEGSYCIAEAIETSSRDEVYEKVKEVALRLERNRKMASNMSQPPKHLTRMPHTKRKFLDKSPRKFELSRPRHQAVATEDAGTSKADTIRKEPSPTQSVGSSAEESAPIQCYKCGKRGHKARDCRETASSNTLNRSQGRQTGSFSAFLDSVLCTSSVSSAVDRARELFVQMSVVIVELMGMQVEALLDTGSETSIIPLALFKFAREYKVDLDKYVERIPTVDAVIRNASGEQMKFVDTIRMEVGLNGRKNLVAFHVGGGLDRMVILGTNALETFGIQLTDMTGQPSPLSHASVHRQEEDLETTTKIQAIVSARTYIPPGSVKMVKLLGAAGDQVFWSSHSSMSHGCCRASTDGTVEIPVINTSDEAMVLKEGQVVGELANDVYFPLRKASSYSDMMESTSASQSPSADRVETLMAVLKGRNEVTAALEGTLREFADVFAVSDKELTRTDLVVHHGA</sequence>
<dbReference type="InterPro" id="IPR050951">
    <property type="entry name" value="Retrovirus_Pol_polyprotein"/>
</dbReference>
<evidence type="ECO:0000256" key="6">
    <source>
        <dbReference type="PROSITE-ProRule" id="PRU00047"/>
    </source>
</evidence>
<proteinExistence type="predicted"/>
<evidence type="ECO:0000256" key="3">
    <source>
        <dbReference type="ARBA" id="ARBA00022722"/>
    </source>
</evidence>
<keyword evidence="6" id="KW-0863">Zinc-finger</keyword>
<keyword evidence="5" id="KW-0378">Hydrolase</keyword>
<evidence type="ECO:0000256" key="1">
    <source>
        <dbReference type="ARBA" id="ARBA00022679"/>
    </source>
</evidence>
<dbReference type="GO" id="GO:0019899">
    <property type="term" value="F:enzyme binding"/>
    <property type="evidence" value="ECO:0007669"/>
    <property type="project" value="UniProtKB-ARBA"/>
</dbReference>
<dbReference type="Pfam" id="PF00098">
    <property type="entry name" value="zf-CCHC"/>
    <property type="match status" value="1"/>
</dbReference>
<dbReference type="GO" id="GO:0016779">
    <property type="term" value="F:nucleotidyltransferase activity"/>
    <property type="evidence" value="ECO:0007669"/>
    <property type="project" value="UniProtKB-KW"/>
</dbReference>
<dbReference type="GO" id="GO:0003676">
    <property type="term" value="F:nucleic acid binding"/>
    <property type="evidence" value="ECO:0007669"/>
    <property type="project" value="InterPro"/>
</dbReference>
<dbReference type="GO" id="GO:0004190">
    <property type="term" value="F:aspartic-type endopeptidase activity"/>
    <property type="evidence" value="ECO:0007669"/>
    <property type="project" value="InterPro"/>
</dbReference>
<dbReference type="PANTHER" id="PTHR37984">
    <property type="entry name" value="PROTEIN CBG26694"/>
    <property type="match status" value="1"/>
</dbReference>
<dbReference type="PROSITE" id="PS00141">
    <property type="entry name" value="ASP_PROTEASE"/>
    <property type="match status" value="1"/>
</dbReference>
<keyword evidence="6" id="KW-0862">Zinc</keyword>
<feature type="compositionally biased region" description="Basic residues" evidence="7">
    <location>
        <begin position="290"/>
        <end position="299"/>
    </location>
</feature>
<organism evidence="10 11">
    <name type="scientific">Ancylostoma ceylanicum</name>
    <dbReference type="NCBI Taxonomy" id="53326"/>
    <lineage>
        <taxon>Eukaryota</taxon>
        <taxon>Metazoa</taxon>
        <taxon>Ecdysozoa</taxon>
        <taxon>Nematoda</taxon>
        <taxon>Chromadorea</taxon>
        <taxon>Rhabditida</taxon>
        <taxon>Rhabditina</taxon>
        <taxon>Rhabditomorpha</taxon>
        <taxon>Strongyloidea</taxon>
        <taxon>Ancylostomatidae</taxon>
        <taxon>Ancylostomatinae</taxon>
        <taxon>Ancylostoma</taxon>
    </lineage>
</organism>
<evidence type="ECO:0000313" key="11">
    <source>
        <dbReference type="Proteomes" id="UP000054495"/>
    </source>
</evidence>
<name>A0A0D6M7K7_9BILA</name>
<evidence type="ECO:0000256" key="5">
    <source>
        <dbReference type="ARBA" id="ARBA00022801"/>
    </source>
</evidence>
<feature type="domain" description="CCHC-type" evidence="8">
    <location>
        <begin position="354"/>
        <end position="369"/>
    </location>
</feature>
<dbReference type="GO" id="GO:0006508">
    <property type="term" value="P:proteolysis"/>
    <property type="evidence" value="ECO:0007669"/>
    <property type="project" value="InterPro"/>
</dbReference>
<dbReference type="InterPro" id="IPR001969">
    <property type="entry name" value="Aspartic_peptidase_AS"/>
</dbReference>
<evidence type="ECO:0000259" key="8">
    <source>
        <dbReference type="PROSITE" id="PS50158"/>
    </source>
</evidence>
<dbReference type="PROSITE" id="PS50175">
    <property type="entry name" value="ASP_PROT_RETROV"/>
    <property type="match status" value="1"/>
</dbReference>
<accession>A0A0D6M7K7</accession>
<dbReference type="SUPFAM" id="SSF57756">
    <property type="entry name" value="Retrovirus zinc finger-like domains"/>
    <property type="match status" value="1"/>
</dbReference>
<keyword evidence="2" id="KW-0548">Nucleotidyltransferase</keyword>
<dbReference type="PANTHER" id="PTHR37984:SF5">
    <property type="entry name" value="PROTEIN NYNRIN-LIKE"/>
    <property type="match status" value="1"/>
</dbReference>
<feature type="region of interest" description="Disordered" evidence="7">
    <location>
        <begin position="1"/>
        <end position="20"/>
    </location>
</feature>
<dbReference type="AlphaFoldDB" id="A0A0D6M7K7"/>
<evidence type="ECO:0000313" key="10">
    <source>
        <dbReference type="EMBL" id="EPB79468.1"/>
    </source>
</evidence>
<dbReference type="InterPro" id="IPR001995">
    <property type="entry name" value="Peptidase_A2_cat"/>
</dbReference>
<dbReference type="SUPFAM" id="SSF50630">
    <property type="entry name" value="Acid proteases"/>
    <property type="match status" value="1"/>
</dbReference>
<gene>
    <name evidence="10" type="ORF">ANCCEY_01405</name>
</gene>
<feature type="domain" description="Peptidase A2" evidence="9">
    <location>
        <begin position="426"/>
        <end position="440"/>
    </location>
</feature>
<dbReference type="SMART" id="SM00343">
    <property type="entry name" value="ZnF_C2HC"/>
    <property type="match status" value="1"/>
</dbReference>
<dbReference type="InterPro" id="IPR021109">
    <property type="entry name" value="Peptidase_aspartic_dom_sf"/>
</dbReference>
<feature type="compositionally biased region" description="Basic and acidic residues" evidence="7">
    <location>
        <begin position="1"/>
        <end position="13"/>
    </location>
</feature>
<evidence type="ECO:0000259" key="9">
    <source>
        <dbReference type="PROSITE" id="PS50175"/>
    </source>
</evidence>
<keyword evidence="6" id="KW-0479">Metal-binding</keyword>
<dbReference type="GO" id="GO:0005737">
    <property type="term" value="C:cytoplasm"/>
    <property type="evidence" value="ECO:0007669"/>
    <property type="project" value="UniProtKB-ARBA"/>
</dbReference>
<dbReference type="Gene3D" id="4.10.60.10">
    <property type="entry name" value="Zinc finger, CCHC-type"/>
    <property type="match status" value="1"/>
</dbReference>
<keyword evidence="3" id="KW-0540">Nuclease</keyword>
<evidence type="ECO:0000256" key="7">
    <source>
        <dbReference type="SAM" id="MobiDB-lite"/>
    </source>
</evidence>
<dbReference type="InterPro" id="IPR036875">
    <property type="entry name" value="Znf_CCHC_sf"/>
</dbReference>
<dbReference type="Gene3D" id="2.40.70.10">
    <property type="entry name" value="Acid Proteases"/>
    <property type="match status" value="1"/>
</dbReference>
<dbReference type="InterPro" id="IPR001878">
    <property type="entry name" value="Znf_CCHC"/>
</dbReference>